<accession>A0ABR2KIE6</accession>
<gene>
    <name evidence="1" type="ORF">M9Y10_035403</name>
</gene>
<evidence type="ECO:0000313" key="2">
    <source>
        <dbReference type="Proteomes" id="UP001470230"/>
    </source>
</evidence>
<sequence length="156" mass="17820">MSKSWRAIVASYNKGKDEGTLYKIITVYPQVSWTWVKPEEIEDDNDLTQNYVSSIVYKDAECQTETKMTQKQDALKNIKVSFPVEPYHSFLPCFDEIVDPSYLEAPTIPSIIHKIDLNAKTAIVSYQNSTNLKSVDLYFLMSIDPVGVAKYLTTQH</sequence>
<dbReference type="Proteomes" id="UP001470230">
    <property type="component" value="Unassembled WGS sequence"/>
</dbReference>
<protein>
    <submittedName>
        <fullName evidence="1">Uncharacterized protein</fullName>
    </submittedName>
</protein>
<name>A0ABR2KIE6_9EUKA</name>
<proteinExistence type="predicted"/>
<keyword evidence="2" id="KW-1185">Reference proteome</keyword>
<organism evidence="1 2">
    <name type="scientific">Tritrichomonas musculus</name>
    <dbReference type="NCBI Taxonomy" id="1915356"/>
    <lineage>
        <taxon>Eukaryota</taxon>
        <taxon>Metamonada</taxon>
        <taxon>Parabasalia</taxon>
        <taxon>Tritrichomonadida</taxon>
        <taxon>Tritrichomonadidae</taxon>
        <taxon>Tritrichomonas</taxon>
    </lineage>
</organism>
<reference evidence="1 2" key="1">
    <citation type="submission" date="2024-04" db="EMBL/GenBank/DDBJ databases">
        <title>Tritrichomonas musculus Genome.</title>
        <authorList>
            <person name="Alves-Ferreira E."/>
            <person name="Grigg M."/>
            <person name="Lorenzi H."/>
            <person name="Galac M."/>
        </authorList>
    </citation>
    <scope>NUCLEOTIDE SEQUENCE [LARGE SCALE GENOMIC DNA]</scope>
    <source>
        <strain evidence="1 2">EAF2021</strain>
    </source>
</reference>
<evidence type="ECO:0000313" key="1">
    <source>
        <dbReference type="EMBL" id="KAK8890622.1"/>
    </source>
</evidence>
<comment type="caution">
    <text evidence="1">The sequence shown here is derived from an EMBL/GenBank/DDBJ whole genome shotgun (WGS) entry which is preliminary data.</text>
</comment>
<dbReference type="EMBL" id="JAPFFF010000005">
    <property type="protein sequence ID" value="KAK8890622.1"/>
    <property type="molecule type" value="Genomic_DNA"/>
</dbReference>